<name>A0A926Y0V5_9BACT</name>
<evidence type="ECO:0008006" key="4">
    <source>
        <dbReference type="Google" id="ProtNLM"/>
    </source>
</evidence>
<keyword evidence="1" id="KW-0732">Signal</keyword>
<feature type="chain" id="PRO_5037266001" description="DUF4369 domain-containing protein" evidence="1">
    <location>
        <begin position="20"/>
        <end position="241"/>
    </location>
</feature>
<proteinExistence type="predicted"/>
<dbReference type="Proteomes" id="UP000598820">
    <property type="component" value="Unassembled WGS sequence"/>
</dbReference>
<dbReference type="AlphaFoldDB" id="A0A926Y0V5"/>
<accession>A0A926Y0V5</accession>
<evidence type="ECO:0000313" key="3">
    <source>
        <dbReference type="Proteomes" id="UP000598820"/>
    </source>
</evidence>
<sequence>MYSIRLVCLFLLLTPGVWGQTIKADSSFTQIARNTAIRSYDKAMYRQIHIYEGHEYIVHDHRIKIHPYYVTDNLQTGTIFYNGVDYDKVAMLYDIVRDELVVQPPEGAYRLTLRNEKIARFTLGTHAFTRIVSDSTTGIRTGFYELLHDGKTKALAKRQKTILEDISSGVYKGEYLLNDKFYIFKDNTYREVKSKQSLLRLFPDQSKELRKYIRSNSLKFKNELREEAITKVTRRYDELTR</sequence>
<evidence type="ECO:0000256" key="1">
    <source>
        <dbReference type="SAM" id="SignalP"/>
    </source>
</evidence>
<protein>
    <recommendedName>
        <fullName evidence="4">DUF4369 domain-containing protein</fullName>
    </recommendedName>
</protein>
<dbReference type="RefSeq" id="WP_190885725.1">
    <property type="nucleotide sequence ID" value="NZ_JACWZY010000002.1"/>
</dbReference>
<gene>
    <name evidence="2" type="ORF">IC229_04540</name>
</gene>
<dbReference type="EMBL" id="JACWZY010000002">
    <property type="protein sequence ID" value="MBD2699890.1"/>
    <property type="molecule type" value="Genomic_DNA"/>
</dbReference>
<reference evidence="2" key="1">
    <citation type="submission" date="2020-09" db="EMBL/GenBank/DDBJ databases">
        <authorList>
            <person name="Kim M.K."/>
        </authorList>
    </citation>
    <scope>NUCLEOTIDE SEQUENCE</scope>
    <source>
        <strain evidence="2">BT702</strain>
    </source>
</reference>
<keyword evidence="3" id="KW-1185">Reference proteome</keyword>
<organism evidence="2 3">
    <name type="scientific">Spirosoma profusum</name>
    <dbReference type="NCBI Taxonomy" id="2771354"/>
    <lineage>
        <taxon>Bacteria</taxon>
        <taxon>Pseudomonadati</taxon>
        <taxon>Bacteroidota</taxon>
        <taxon>Cytophagia</taxon>
        <taxon>Cytophagales</taxon>
        <taxon>Cytophagaceae</taxon>
        <taxon>Spirosoma</taxon>
    </lineage>
</organism>
<feature type="signal peptide" evidence="1">
    <location>
        <begin position="1"/>
        <end position="19"/>
    </location>
</feature>
<comment type="caution">
    <text evidence="2">The sequence shown here is derived from an EMBL/GenBank/DDBJ whole genome shotgun (WGS) entry which is preliminary data.</text>
</comment>
<evidence type="ECO:0000313" key="2">
    <source>
        <dbReference type="EMBL" id="MBD2699890.1"/>
    </source>
</evidence>